<keyword evidence="1" id="KW-0732">Signal</keyword>
<dbReference type="EMBL" id="BDCO01000002">
    <property type="protein sequence ID" value="GAT34661.1"/>
    <property type="molecule type" value="Genomic_DNA"/>
</dbReference>
<dbReference type="Proteomes" id="UP000076023">
    <property type="component" value="Unassembled WGS sequence"/>
</dbReference>
<evidence type="ECO:0000256" key="1">
    <source>
        <dbReference type="SAM" id="SignalP"/>
    </source>
</evidence>
<gene>
    <name evidence="2" type="ORF">TSACC_23093</name>
</gene>
<accession>A0A146GBA1</accession>
<dbReference type="InParanoid" id="A0A146GBA1"/>
<sequence>MKRLLVWALWLATGMCLAGESADVLAARIISGSVNFGHVVGIAGARLPDGTLVPLSAVDNEVLSVADRADKELRDFMLKDAPEKMRIWYALHILSDKMKRATSPEESKDILRMQLLLGARLQQLAEGKHDTP</sequence>
<feature type="chain" id="PRO_5007524910" evidence="1">
    <location>
        <begin position="19"/>
        <end position="132"/>
    </location>
</feature>
<name>A0A146GBA1_TERSA</name>
<evidence type="ECO:0000313" key="2">
    <source>
        <dbReference type="EMBL" id="GAT34661.1"/>
    </source>
</evidence>
<keyword evidence="3" id="KW-1185">Reference proteome</keyword>
<dbReference type="AlphaFoldDB" id="A0A146GBA1"/>
<feature type="signal peptide" evidence="1">
    <location>
        <begin position="1"/>
        <end position="18"/>
    </location>
</feature>
<evidence type="ECO:0000313" key="3">
    <source>
        <dbReference type="Proteomes" id="UP000076023"/>
    </source>
</evidence>
<reference evidence="3" key="1">
    <citation type="journal article" date="2017" name="Genome Announc.">
        <title>Draft Genome Sequence of Terrimicrobium sacchariphilum NM-5T, a Facultative Anaerobic Soil Bacterium of the Class Spartobacteria.</title>
        <authorList>
            <person name="Qiu Y.L."/>
            <person name="Tourlousse D.M."/>
            <person name="Matsuura N."/>
            <person name="Ohashi A."/>
            <person name="Sekiguchi Y."/>
        </authorList>
    </citation>
    <scope>NUCLEOTIDE SEQUENCE [LARGE SCALE GENOMIC DNA]</scope>
    <source>
        <strain evidence="3">NM-5</strain>
    </source>
</reference>
<protein>
    <submittedName>
        <fullName evidence="2">Uncharacterized protein</fullName>
    </submittedName>
</protein>
<dbReference type="RefSeq" id="WP_075080274.1">
    <property type="nucleotide sequence ID" value="NZ_BDCO01000002.1"/>
</dbReference>
<comment type="caution">
    <text evidence="2">The sequence shown here is derived from an EMBL/GenBank/DDBJ whole genome shotgun (WGS) entry which is preliminary data.</text>
</comment>
<organism evidence="2 3">
    <name type="scientific">Terrimicrobium sacchariphilum</name>
    <dbReference type="NCBI Taxonomy" id="690879"/>
    <lineage>
        <taxon>Bacteria</taxon>
        <taxon>Pseudomonadati</taxon>
        <taxon>Verrucomicrobiota</taxon>
        <taxon>Terrimicrobiia</taxon>
        <taxon>Terrimicrobiales</taxon>
        <taxon>Terrimicrobiaceae</taxon>
        <taxon>Terrimicrobium</taxon>
    </lineage>
</organism>
<proteinExistence type="predicted"/>